<keyword evidence="5" id="KW-1185">Reference proteome</keyword>
<protein>
    <submittedName>
        <fullName evidence="6 7">Uncharacterized protein LOC110984729</fullName>
    </submittedName>
</protein>
<dbReference type="PANTHER" id="PTHR35936:SF19">
    <property type="entry name" value="AMINO-ACID-BINDING PROTEIN YXEM-RELATED"/>
    <property type="match status" value="1"/>
</dbReference>
<feature type="domain" description="Solute-binding protein family 3/N-terminal" evidence="4">
    <location>
        <begin position="96"/>
        <end position="313"/>
    </location>
</feature>
<accession>A0A8B7Z7D7</accession>
<dbReference type="PANTHER" id="PTHR35936">
    <property type="entry name" value="MEMBRANE-BOUND LYTIC MUREIN TRANSGLYCOSYLASE F"/>
    <property type="match status" value="1"/>
</dbReference>
<evidence type="ECO:0000256" key="2">
    <source>
        <dbReference type="SAM" id="MobiDB-lite"/>
    </source>
</evidence>
<dbReference type="SUPFAM" id="SSF53850">
    <property type="entry name" value="Periplasmic binding protein-like II"/>
    <property type="match status" value="1"/>
</dbReference>
<dbReference type="Pfam" id="PF00497">
    <property type="entry name" value="SBP_bac_3"/>
    <property type="match status" value="1"/>
</dbReference>
<dbReference type="InterPro" id="IPR001638">
    <property type="entry name" value="Solute-binding_3/MltF_N"/>
</dbReference>
<dbReference type="KEGG" id="aplc:110984729"/>
<evidence type="ECO:0000259" key="4">
    <source>
        <dbReference type="Pfam" id="PF00497"/>
    </source>
</evidence>
<organism evidence="5 6">
    <name type="scientific">Acanthaster planci</name>
    <name type="common">Crown-of-thorns starfish</name>
    <dbReference type="NCBI Taxonomy" id="133434"/>
    <lineage>
        <taxon>Eukaryota</taxon>
        <taxon>Metazoa</taxon>
        <taxon>Echinodermata</taxon>
        <taxon>Eleutherozoa</taxon>
        <taxon>Asterozoa</taxon>
        <taxon>Asteroidea</taxon>
        <taxon>Valvatacea</taxon>
        <taxon>Valvatida</taxon>
        <taxon>Acanthasteridae</taxon>
        <taxon>Acanthaster</taxon>
    </lineage>
</organism>
<keyword evidence="3" id="KW-0812">Transmembrane</keyword>
<gene>
    <name evidence="6 7" type="primary">LOC110984729</name>
</gene>
<feature type="transmembrane region" description="Helical" evidence="3">
    <location>
        <begin position="29"/>
        <end position="54"/>
    </location>
</feature>
<feature type="region of interest" description="Disordered" evidence="2">
    <location>
        <begin position="1"/>
        <end position="20"/>
    </location>
</feature>
<dbReference type="RefSeq" id="XP_022100886.1">
    <property type="nucleotide sequence ID" value="XM_022245194.1"/>
</dbReference>
<evidence type="ECO:0000256" key="1">
    <source>
        <dbReference type="ARBA" id="ARBA00022729"/>
    </source>
</evidence>
<dbReference type="Proteomes" id="UP000694845">
    <property type="component" value="Unplaced"/>
</dbReference>
<name>A0A8B7Z7D7_ACAPL</name>
<keyword evidence="1" id="KW-0732">Signal</keyword>
<evidence type="ECO:0000256" key="3">
    <source>
        <dbReference type="SAM" id="Phobius"/>
    </source>
</evidence>
<keyword evidence="3" id="KW-0472">Membrane</keyword>
<dbReference type="Gene3D" id="3.40.190.10">
    <property type="entry name" value="Periplasmic binding protein-like II"/>
    <property type="match status" value="2"/>
</dbReference>
<reference evidence="6 7" key="1">
    <citation type="submission" date="2025-04" db="UniProtKB">
        <authorList>
            <consortium name="RefSeq"/>
        </authorList>
    </citation>
    <scope>IDENTIFICATION</scope>
</reference>
<evidence type="ECO:0000313" key="6">
    <source>
        <dbReference type="RefSeq" id="XP_022100877.1"/>
    </source>
</evidence>
<sequence>MTQSDEAELTSQKAGRGVIRGDPSPGRQLLLLTVAVLIVGIVAILAIILAAVSLGRPSAPVTTNVQVPSGGSNTGSSSVDDPNKIWVFAIGHDGTNLEYIDDLSGTVRGFHVDIIEAVCSAGNKNCRLMWDVYENCYSQQPNKRPRPGVGLVSRWYDACTGWFATYERTASVAFTKPFRKPLKAVFFVKRGNPLNFDSTNLTGKKIAFLDGHASNIFCVQRAGITGVNQIAQIVHYQTREEVVESVNNEQVDAVFANDQIFNLDTDLDVASGTPISTCMQDGAGMMVRKDSRLPDWWNPAFDQLKQTSQYRDICTSILENHDQSAHEVDCVY</sequence>
<dbReference type="OMA" id="DACTGWS"/>
<proteinExistence type="predicted"/>
<dbReference type="GeneID" id="110984729"/>
<dbReference type="AlphaFoldDB" id="A0A8B7Z7D7"/>
<evidence type="ECO:0000313" key="5">
    <source>
        <dbReference type="Proteomes" id="UP000694845"/>
    </source>
</evidence>
<evidence type="ECO:0000313" key="7">
    <source>
        <dbReference type="RefSeq" id="XP_022100886.1"/>
    </source>
</evidence>
<dbReference type="OrthoDB" id="5984008at2759"/>
<keyword evidence="3" id="KW-1133">Transmembrane helix</keyword>
<dbReference type="RefSeq" id="XP_022100877.1">
    <property type="nucleotide sequence ID" value="XM_022245185.1"/>
</dbReference>